<dbReference type="SUPFAM" id="SSF81343">
    <property type="entry name" value="Fumarate reductase respiratory complex transmembrane subunits"/>
    <property type="match status" value="1"/>
</dbReference>
<dbReference type="EMBL" id="JBHMAX010000006">
    <property type="protein sequence ID" value="MFB9730997.1"/>
    <property type="molecule type" value="Genomic_DNA"/>
</dbReference>
<dbReference type="InterPro" id="IPR034804">
    <property type="entry name" value="SQR/QFR_C/D"/>
</dbReference>
<feature type="transmembrane region" description="Helical" evidence="1">
    <location>
        <begin position="164"/>
        <end position="186"/>
    </location>
</feature>
<evidence type="ECO:0000256" key="1">
    <source>
        <dbReference type="SAM" id="Phobius"/>
    </source>
</evidence>
<feature type="transmembrane region" description="Helical" evidence="1">
    <location>
        <begin position="18"/>
        <end position="37"/>
    </location>
</feature>
<feature type="transmembrane region" description="Helical" evidence="1">
    <location>
        <begin position="72"/>
        <end position="95"/>
    </location>
</feature>
<feature type="transmembrane region" description="Helical" evidence="1">
    <location>
        <begin position="206"/>
        <end position="231"/>
    </location>
</feature>
<keyword evidence="3" id="KW-1185">Reference proteome</keyword>
<comment type="caution">
    <text evidence="2">The sequence shown here is derived from an EMBL/GenBank/DDBJ whole genome shotgun (WGS) entry which is preliminary data.</text>
</comment>
<feature type="transmembrane region" description="Helical" evidence="1">
    <location>
        <begin position="116"/>
        <end position="137"/>
    </location>
</feature>
<evidence type="ECO:0000313" key="2">
    <source>
        <dbReference type="EMBL" id="MFB9730997.1"/>
    </source>
</evidence>
<dbReference type="NCBIfam" id="TIGR02046">
    <property type="entry name" value="sdhC_b558_fam"/>
    <property type="match status" value="1"/>
</dbReference>
<proteinExistence type="predicted"/>
<keyword evidence="1" id="KW-0812">Transmembrane</keyword>
<sequence>MATTTAPAREARTGPPSILLKTVMAVTGLVGIAYLLIHMYGNLMILVGPEAFDEYAHHIRTFGEPMLPEKGLLWIIRVALLASLVLHVWAAATMWHRANAARSQRYVMTRRGYGNFYAKAMRWGGLAILTFIIFHLLHFTTQTVTIGEAHASPAARVLDTFSHWWGVLIYLAAMIFLGLHLLHGFWGAAMTMGLNSSLKRAEQIRFASILVTTIIVVGFMIPPFAILFGLLD</sequence>
<keyword evidence="1" id="KW-1133">Transmembrane helix</keyword>
<accession>A0ABV5UZL8</accession>
<dbReference type="RefSeq" id="WP_141337308.1">
    <property type="nucleotide sequence ID" value="NZ_JBHMAX010000006.1"/>
</dbReference>
<keyword evidence="1" id="KW-0472">Membrane</keyword>
<evidence type="ECO:0000313" key="3">
    <source>
        <dbReference type="Proteomes" id="UP001589613"/>
    </source>
</evidence>
<name>A0ABV5UZL8_9MICO</name>
<gene>
    <name evidence="2" type="ORF">ACFFN0_02945</name>
</gene>
<dbReference type="Gene3D" id="1.20.1300.10">
    <property type="entry name" value="Fumarate reductase/succinate dehydrogenase, transmembrane subunit"/>
    <property type="match status" value="1"/>
</dbReference>
<reference evidence="2 3" key="1">
    <citation type="submission" date="2024-09" db="EMBL/GenBank/DDBJ databases">
        <authorList>
            <person name="Sun Q."/>
            <person name="Mori K."/>
        </authorList>
    </citation>
    <scope>NUCLEOTIDE SEQUENCE [LARGE SCALE GENOMIC DNA]</scope>
    <source>
        <strain evidence="2 3">JCM 12763</strain>
    </source>
</reference>
<dbReference type="InterPro" id="IPR011138">
    <property type="entry name" value="Cytochrome_b-558"/>
</dbReference>
<dbReference type="Proteomes" id="UP001589613">
    <property type="component" value="Unassembled WGS sequence"/>
</dbReference>
<protein>
    <submittedName>
        <fullName evidence="2">Succinate dehydrogenase cytochrome b subunit</fullName>
    </submittedName>
</protein>
<dbReference type="CDD" id="cd03498">
    <property type="entry name" value="SQR_TypeB_2_TM"/>
    <property type="match status" value="1"/>
</dbReference>
<organism evidence="2 3">
    <name type="scientific">Ornithinimicrobium kibberense</name>
    <dbReference type="NCBI Taxonomy" id="282060"/>
    <lineage>
        <taxon>Bacteria</taxon>
        <taxon>Bacillati</taxon>
        <taxon>Actinomycetota</taxon>
        <taxon>Actinomycetes</taxon>
        <taxon>Micrococcales</taxon>
        <taxon>Ornithinimicrobiaceae</taxon>
        <taxon>Ornithinimicrobium</taxon>
    </lineage>
</organism>